<reference evidence="1 2" key="1">
    <citation type="journal article" date="2013" name="Genome Announc.">
        <title>Draft Genome Sequence of the Methanotrophic Gammaproteobacterium Methyloglobulus morosus DSM 22980 Strain KoM1.</title>
        <authorList>
            <person name="Poehlein A."/>
            <person name="Deutzmann J.S."/>
            <person name="Daniel R."/>
            <person name="Simeonova D.D."/>
        </authorList>
    </citation>
    <scope>NUCLEOTIDE SEQUENCE [LARGE SCALE GENOMIC DNA]</scope>
    <source>
        <strain evidence="1 2">KoM1</strain>
    </source>
</reference>
<sequence length="84" mass="9829">MTIQNSFYLYLIPKEMEKSRRFVSRNLTRQIYGVFWKILKVEFQTLVSTSNNPDLRYFTGESPISKLAAIFTFQRRSALLKSGG</sequence>
<protein>
    <submittedName>
        <fullName evidence="1">Uncharacterized protein</fullName>
    </submittedName>
</protein>
<evidence type="ECO:0000313" key="2">
    <source>
        <dbReference type="Proteomes" id="UP000017842"/>
    </source>
</evidence>
<proteinExistence type="predicted"/>
<evidence type="ECO:0000313" key="1">
    <source>
        <dbReference type="EMBL" id="ESS72596.1"/>
    </source>
</evidence>
<dbReference type="AlphaFoldDB" id="V5DZ74"/>
<gene>
    <name evidence="1" type="ORF">MGMO_53c00550</name>
</gene>
<dbReference type="EMBL" id="AYLO01000051">
    <property type="protein sequence ID" value="ESS72596.1"/>
    <property type="molecule type" value="Genomic_DNA"/>
</dbReference>
<comment type="caution">
    <text evidence="1">The sequence shown here is derived from an EMBL/GenBank/DDBJ whole genome shotgun (WGS) entry which is preliminary data.</text>
</comment>
<name>V5DZ74_9GAMM</name>
<accession>V5DZ74</accession>
<organism evidence="1 2">
    <name type="scientific">Methyloglobulus morosus KoM1</name>
    <dbReference type="NCBI Taxonomy" id="1116472"/>
    <lineage>
        <taxon>Bacteria</taxon>
        <taxon>Pseudomonadati</taxon>
        <taxon>Pseudomonadota</taxon>
        <taxon>Gammaproteobacteria</taxon>
        <taxon>Methylococcales</taxon>
        <taxon>Methylococcaceae</taxon>
        <taxon>Methyloglobulus</taxon>
    </lineage>
</organism>
<dbReference type="Proteomes" id="UP000017842">
    <property type="component" value="Unassembled WGS sequence"/>
</dbReference>
<keyword evidence="2" id="KW-1185">Reference proteome</keyword>